<evidence type="ECO:0000313" key="3">
    <source>
        <dbReference type="Proteomes" id="UP000030700"/>
    </source>
</evidence>
<reference evidence="2" key="1">
    <citation type="journal article" date="2015" name="PeerJ">
        <title>First genomic representation of candidate bacterial phylum KSB3 points to enhanced environmental sensing as a trigger of wastewater bulking.</title>
        <authorList>
            <person name="Sekiguchi Y."/>
            <person name="Ohashi A."/>
            <person name="Parks D.H."/>
            <person name="Yamauchi T."/>
            <person name="Tyson G.W."/>
            <person name="Hugenholtz P."/>
        </authorList>
    </citation>
    <scope>NUCLEOTIDE SEQUENCE [LARGE SCALE GENOMIC DNA]</scope>
</reference>
<dbReference type="InterPro" id="IPR014710">
    <property type="entry name" value="RmlC-like_jellyroll"/>
</dbReference>
<dbReference type="InterPro" id="IPR050397">
    <property type="entry name" value="Env_Response_Regulators"/>
</dbReference>
<evidence type="ECO:0000259" key="1">
    <source>
        <dbReference type="PROSITE" id="PS50042"/>
    </source>
</evidence>
<gene>
    <name evidence="2" type="ORF">U14_01042</name>
</gene>
<dbReference type="AlphaFoldDB" id="A0A0S6VR88"/>
<dbReference type="PANTHER" id="PTHR24567:SF74">
    <property type="entry name" value="HTH-TYPE TRANSCRIPTIONAL REGULATOR ARCR"/>
    <property type="match status" value="1"/>
</dbReference>
<protein>
    <submittedName>
        <fullName evidence="2">Putative Crp/Fnr family transcriptional regulator</fullName>
    </submittedName>
</protein>
<dbReference type="Pfam" id="PF14332">
    <property type="entry name" value="DUF4388"/>
    <property type="match status" value="1"/>
</dbReference>
<dbReference type="STRING" id="1499966.U14_01042"/>
<dbReference type="SUPFAM" id="SSF51206">
    <property type="entry name" value="cAMP-binding domain-like"/>
    <property type="match status" value="1"/>
</dbReference>
<sequence length="782" mass="89864">MNAAISQEFAIYNEFDGNGSGIITLPNENEMVDFDEMDDEPENGSLTAATLVRTLPSDVTLIVQNSAYTLSVLESYRKILADELRVILQKEGHRSHNFRRYGEAVRNISSAIKLKTEFIRDLFRRLRDAEPENIAKASYATIVHYQRSLADYQRILAQRQQRIHQELRTLKEILGKINQTFLLLRERAKEISELLFSVSVEEITSYPPEELGEFRVILESSLDKEAHAPQEAQKIWRQALIKVLEGIGIQALSVKENRKYQQVLSDIETYLGHEKSAFVLEILQRFANISPREIARKYDATLIKHHLFLLSHFTLLLEGHDENLHIIEQYNETSKRISDALNLKLNPYKEQLGMKICDDLSGVYPDELAAYQTYERIREYHKILEASISATEEYDSDADVMTRRKTLVKVLEAEGIQILMWEDPEKHRKYQDVLAQIEQHLMPFKDEFLKERLERFNGLTAQSIAQKYRVSTVKHNVLLLARLSLLLNMQENTDLMFEYYTISKNIFEALNLKLEEGRILQDEVDAHRAASKNTLLESDLFRTLSTNAIERIIDRFELVTYPKNTVIIQKGQKGDSFYVIKKGSVRVGLPMKNGKEIQLAVLAHSDCFGEMSLLTGNPAAAAITSIEDVELMRLSEAYFNDILLEYPVLNRYFHRILSERLRSTSEKSGETEPDKGLAGKLSTISLEELIQTLYTANKTGALTIDNHGDKGKIFIKNGLVIHAMTKNLKGEQAFFRLMTWQDASFRFVPGDVDVERTVTMNVHGLLLEAMKRIDDMRQIKHL</sequence>
<dbReference type="HOGENOM" id="CLU_358901_0_0_0"/>
<dbReference type="PRINTS" id="PR00103">
    <property type="entry name" value="CAMPKINASE"/>
</dbReference>
<dbReference type="CDD" id="cd00038">
    <property type="entry name" value="CAP_ED"/>
    <property type="match status" value="1"/>
</dbReference>
<dbReference type="Pfam" id="PF00027">
    <property type="entry name" value="cNMP_binding"/>
    <property type="match status" value="1"/>
</dbReference>
<dbReference type="Gene3D" id="2.60.120.10">
    <property type="entry name" value="Jelly Rolls"/>
    <property type="match status" value="1"/>
</dbReference>
<dbReference type="InterPro" id="IPR025497">
    <property type="entry name" value="PatA-like_N"/>
</dbReference>
<dbReference type="SMART" id="SM00100">
    <property type="entry name" value="cNMP"/>
    <property type="match status" value="1"/>
</dbReference>
<dbReference type="PROSITE" id="PS50042">
    <property type="entry name" value="CNMP_BINDING_3"/>
    <property type="match status" value="1"/>
</dbReference>
<dbReference type="PANTHER" id="PTHR24567">
    <property type="entry name" value="CRP FAMILY TRANSCRIPTIONAL REGULATORY PROTEIN"/>
    <property type="match status" value="1"/>
</dbReference>
<feature type="domain" description="Cyclic nucleotide-binding" evidence="1">
    <location>
        <begin position="540"/>
        <end position="660"/>
    </location>
</feature>
<dbReference type="EMBL" id="DF820455">
    <property type="protein sequence ID" value="GAK49818.1"/>
    <property type="molecule type" value="Genomic_DNA"/>
</dbReference>
<dbReference type="Proteomes" id="UP000030700">
    <property type="component" value="Unassembled WGS sequence"/>
</dbReference>
<accession>A0A0S6VR88</accession>
<proteinExistence type="predicted"/>
<organism evidence="2">
    <name type="scientific">Candidatus Moduliflexus flocculans</name>
    <dbReference type="NCBI Taxonomy" id="1499966"/>
    <lineage>
        <taxon>Bacteria</taxon>
        <taxon>Candidatus Moduliflexota</taxon>
        <taxon>Candidatus Moduliflexia</taxon>
        <taxon>Candidatus Moduliflexales</taxon>
        <taxon>Candidatus Moduliflexaceae</taxon>
    </lineage>
</organism>
<dbReference type="InterPro" id="IPR018490">
    <property type="entry name" value="cNMP-bd_dom_sf"/>
</dbReference>
<dbReference type="InterPro" id="IPR000595">
    <property type="entry name" value="cNMP-bd_dom"/>
</dbReference>
<evidence type="ECO:0000313" key="2">
    <source>
        <dbReference type="EMBL" id="GAK49818.1"/>
    </source>
</evidence>
<dbReference type="InterPro" id="IPR018488">
    <property type="entry name" value="cNMP-bd_CS"/>
</dbReference>
<dbReference type="GO" id="GO:0003700">
    <property type="term" value="F:DNA-binding transcription factor activity"/>
    <property type="evidence" value="ECO:0007669"/>
    <property type="project" value="TreeGrafter"/>
</dbReference>
<dbReference type="GO" id="GO:0005829">
    <property type="term" value="C:cytosol"/>
    <property type="evidence" value="ECO:0007669"/>
    <property type="project" value="TreeGrafter"/>
</dbReference>
<dbReference type="PROSITE" id="PS00888">
    <property type="entry name" value="CNMP_BINDING_1"/>
    <property type="match status" value="1"/>
</dbReference>
<keyword evidence="3" id="KW-1185">Reference proteome</keyword>
<name>A0A0S6VR88_9BACT</name>